<reference evidence="1" key="1">
    <citation type="submission" date="2023-03" db="EMBL/GenBank/DDBJ databases">
        <title>Massive genome expansion in bonnet fungi (Mycena s.s.) driven by repeated elements and novel gene families across ecological guilds.</title>
        <authorList>
            <consortium name="Lawrence Berkeley National Laboratory"/>
            <person name="Harder C.B."/>
            <person name="Miyauchi S."/>
            <person name="Viragh M."/>
            <person name="Kuo A."/>
            <person name="Thoen E."/>
            <person name="Andreopoulos B."/>
            <person name="Lu D."/>
            <person name="Skrede I."/>
            <person name="Drula E."/>
            <person name="Henrissat B."/>
            <person name="Morin E."/>
            <person name="Kohler A."/>
            <person name="Barry K."/>
            <person name="LaButti K."/>
            <person name="Morin E."/>
            <person name="Salamov A."/>
            <person name="Lipzen A."/>
            <person name="Mereny Z."/>
            <person name="Hegedus B."/>
            <person name="Baldrian P."/>
            <person name="Stursova M."/>
            <person name="Weitz H."/>
            <person name="Taylor A."/>
            <person name="Grigoriev I.V."/>
            <person name="Nagy L.G."/>
            <person name="Martin F."/>
            <person name="Kauserud H."/>
        </authorList>
    </citation>
    <scope>NUCLEOTIDE SEQUENCE</scope>
    <source>
        <strain evidence="1">9144</strain>
    </source>
</reference>
<evidence type="ECO:0000313" key="1">
    <source>
        <dbReference type="EMBL" id="KAJ7205771.1"/>
    </source>
</evidence>
<proteinExistence type="predicted"/>
<sequence length="330" mass="35391">MSHTVQIGISNRMSDGTTPNSSFDLMFQDGGMVMTAGTCASEPQEVIKSLNPQNDESGGVFTGAGSAVRGVVVYIIPGSVAALVIYFDTTKCLVDNVRRNDTITTDVVDAAASKNQVEVDTTAVIESEIYRWTDKNFTRLIQSSTNKVGPEARALGLGRAWLGLGPGLGVFTSPSPSKPGPDPGWARAAGPDGPLIMQRDPYRYSGLVNTVGVHDTTLFAPKLTDDARNFVRIQAGSIFVLVELEKIDVTVPVAYVASLFISPWGPIAQLGPVGRLRVRLAYIGHNWPPIGGRLGAGRARLAHIFPIGDLQNREPHWAQLATNWVPIGCR</sequence>
<keyword evidence="2" id="KW-1185">Reference proteome</keyword>
<dbReference type="EMBL" id="JARJCW010000042">
    <property type="protein sequence ID" value="KAJ7205771.1"/>
    <property type="molecule type" value="Genomic_DNA"/>
</dbReference>
<dbReference type="AlphaFoldDB" id="A0AAD6VCC9"/>
<comment type="caution">
    <text evidence="1">The sequence shown here is derived from an EMBL/GenBank/DDBJ whole genome shotgun (WGS) entry which is preliminary data.</text>
</comment>
<accession>A0AAD6VCC9</accession>
<dbReference type="Proteomes" id="UP001219525">
    <property type="component" value="Unassembled WGS sequence"/>
</dbReference>
<organism evidence="1 2">
    <name type="scientific">Mycena pura</name>
    <dbReference type="NCBI Taxonomy" id="153505"/>
    <lineage>
        <taxon>Eukaryota</taxon>
        <taxon>Fungi</taxon>
        <taxon>Dikarya</taxon>
        <taxon>Basidiomycota</taxon>
        <taxon>Agaricomycotina</taxon>
        <taxon>Agaricomycetes</taxon>
        <taxon>Agaricomycetidae</taxon>
        <taxon>Agaricales</taxon>
        <taxon>Marasmiineae</taxon>
        <taxon>Mycenaceae</taxon>
        <taxon>Mycena</taxon>
    </lineage>
</organism>
<evidence type="ECO:0000313" key="2">
    <source>
        <dbReference type="Proteomes" id="UP001219525"/>
    </source>
</evidence>
<protein>
    <submittedName>
        <fullName evidence="1">Uncharacterized protein</fullName>
    </submittedName>
</protein>
<gene>
    <name evidence="1" type="ORF">GGX14DRAFT_397469</name>
</gene>
<name>A0AAD6VCC9_9AGAR</name>